<keyword evidence="2" id="KW-1185">Reference proteome</keyword>
<sequence>MSYLVEKKINIIFKVNNIEHRIIYKGLILISIISLIKPLRKYEDYVYRANAYEHLFMRKKAIRILNFSTKQPNFSIEEKSSGFIYLGILYSKTKEFNLASDCYHQGLELMMHENFNYHDNFKKAIETFIKSEDFERANFWLNNLIQRQSYDKKFKKLAELEKKVK</sequence>
<dbReference type="OrthoDB" id="2884312at2"/>
<evidence type="ECO:0000313" key="2">
    <source>
        <dbReference type="Proteomes" id="UP000030408"/>
    </source>
</evidence>
<dbReference type="AlphaFoldDB" id="A0A0A3I285"/>
<proteinExistence type="predicted"/>
<protein>
    <recommendedName>
        <fullName evidence="3">Tetratricopeptide repeat protein</fullName>
    </recommendedName>
</protein>
<dbReference type="InterPro" id="IPR011990">
    <property type="entry name" value="TPR-like_helical_dom_sf"/>
</dbReference>
<organism evidence="1 2">
    <name type="scientific">Ureibacillus sinduriensis BLB-1 = JCM 15800</name>
    <dbReference type="NCBI Taxonomy" id="1384057"/>
    <lineage>
        <taxon>Bacteria</taxon>
        <taxon>Bacillati</taxon>
        <taxon>Bacillota</taxon>
        <taxon>Bacilli</taxon>
        <taxon>Bacillales</taxon>
        <taxon>Caryophanaceae</taxon>
        <taxon>Ureibacillus</taxon>
    </lineage>
</organism>
<accession>A0A0A3I285</accession>
<evidence type="ECO:0008006" key="3">
    <source>
        <dbReference type="Google" id="ProtNLM"/>
    </source>
</evidence>
<reference evidence="1 2" key="1">
    <citation type="submission" date="2014-02" db="EMBL/GenBank/DDBJ databases">
        <title>Draft genome sequence of Lysinibacillus sinduriensis JCM 15800.</title>
        <authorList>
            <person name="Zhang F."/>
            <person name="Wang G."/>
            <person name="Zhang L."/>
        </authorList>
    </citation>
    <scope>NUCLEOTIDE SEQUENCE [LARGE SCALE GENOMIC DNA]</scope>
    <source>
        <strain evidence="1 2">JCM 15800</strain>
    </source>
</reference>
<dbReference type="eggNOG" id="ENOG5033YR9">
    <property type="taxonomic scope" value="Bacteria"/>
</dbReference>
<name>A0A0A3I285_9BACL</name>
<dbReference type="Proteomes" id="UP000030408">
    <property type="component" value="Unassembled WGS sequence"/>
</dbReference>
<evidence type="ECO:0000313" key="1">
    <source>
        <dbReference type="EMBL" id="KGR78931.1"/>
    </source>
</evidence>
<comment type="caution">
    <text evidence="1">The sequence shown here is derived from an EMBL/GenBank/DDBJ whole genome shotgun (WGS) entry which is preliminary data.</text>
</comment>
<dbReference type="EMBL" id="JPVO01000028">
    <property type="protein sequence ID" value="KGR78931.1"/>
    <property type="molecule type" value="Genomic_DNA"/>
</dbReference>
<gene>
    <name evidence="1" type="ORF">CD33_00840</name>
</gene>
<dbReference type="RefSeq" id="WP_036197201.1">
    <property type="nucleotide sequence ID" value="NZ_AVCY01000028.1"/>
</dbReference>
<dbReference type="SUPFAM" id="SSF48452">
    <property type="entry name" value="TPR-like"/>
    <property type="match status" value="1"/>
</dbReference>